<comment type="subcellular location">
    <subcellularLocation>
        <location evidence="1">Cell membrane</location>
        <topology evidence="1">Multi-pass membrane protein</topology>
    </subcellularLocation>
</comment>
<evidence type="ECO:0000256" key="7">
    <source>
        <dbReference type="ARBA" id="ARBA00023136"/>
    </source>
</evidence>
<protein>
    <submittedName>
        <fullName evidence="10">Glycosyltransferase family 39 protein</fullName>
        <ecNumber evidence="10">2.4.-.-</ecNumber>
    </submittedName>
</protein>
<evidence type="ECO:0000256" key="4">
    <source>
        <dbReference type="ARBA" id="ARBA00022679"/>
    </source>
</evidence>
<keyword evidence="5 8" id="KW-0812">Transmembrane</keyword>
<gene>
    <name evidence="10" type="ORF">AB0887_19060</name>
</gene>
<keyword evidence="2" id="KW-1003">Cell membrane</keyword>
<dbReference type="PANTHER" id="PTHR33908:SF3">
    <property type="entry name" value="UNDECAPRENYL PHOSPHATE-ALPHA-4-AMINO-4-DEOXY-L-ARABINOSE ARABINOSYL TRANSFERASE"/>
    <property type="match status" value="1"/>
</dbReference>
<dbReference type="EC" id="2.4.-.-" evidence="10"/>
<organism evidence="10 11">
    <name type="scientific">Streptomyces huasconensis</name>
    <dbReference type="NCBI Taxonomy" id="1854574"/>
    <lineage>
        <taxon>Bacteria</taxon>
        <taxon>Bacillati</taxon>
        <taxon>Actinomycetota</taxon>
        <taxon>Actinomycetes</taxon>
        <taxon>Kitasatosporales</taxon>
        <taxon>Streptomycetaceae</taxon>
        <taxon>Streptomyces</taxon>
    </lineage>
</organism>
<dbReference type="InterPro" id="IPR038731">
    <property type="entry name" value="RgtA/B/C-like"/>
</dbReference>
<evidence type="ECO:0000256" key="5">
    <source>
        <dbReference type="ARBA" id="ARBA00022692"/>
    </source>
</evidence>
<keyword evidence="4 10" id="KW-0808">Transferase</keyword>
<sequence length="505" mass="53762">MPRTLPGPVAPVALTLLLGLWGITRENSMWRDEAATWQVAHRTVPEIWHLLHQVDVVHGLYYLFMHGVFTIFGDSLAALRLPSVLAMACAAALVASLGTRLAGRCAGQAAGLAFALLPAVQRYAQEGRSYALVTVCVAAACWLLVAAVDRPGTGRWAAYGAAVLVAALLNWFSLLALCAHAVTIALARPPRATVLRWAGAASAAVTGALPLILVSGQQSQQVAWIPPISRSTLIGLSLTLLVGALCAWAARRGLHPPTSTRLPLTALALPLLALPPLLLLGASLARPIYLDRYVLFTHLGLALLIGAACQTLALRLRTHMPPYRTTAVLVTLAFLGLLPSQLSLRGATGRIDDVVSTAENVAAVRRAGDAVLFIPAARRDTALVSPAAFTGTKDVALLHRPVESGTLNGRERTPDQITHALLTAGRVVVISDAGAASAATSRDRAKRRALDAHFIRCDQTSERGRTVTVYERRDNNLPMRTHEDEGANITSRGVRSVRVPPFPYG</sequence>
<evidence type="ECO:0000256" key="8">
    <source>
        <dbReference type="SAM" id="Phobius"/>
    </source>
</evidence>
<feature type="transmembrane region" description="Helical" evidence="8">
    <location>
        <begin position="6"/>
        <end position="23"/>
    </location>
</feature>
<evidence type="ECO:0000313" key="10">
    <source>
        <dbReference type="EMBL" id="MEW2364025.1"/>
    </source>
</evidence>
<comment type="caution">
    <text evidence="10">The sequence shown here is derived from an EMBL/GenBank/DDBJ whole genome shotgun (WGS) entry which is preliminary data.</text>
</comment>
<dbReference type="InterPro" id="IPR050297">
    <property type="entry name" value="LipidA_mod_glycosyltrf_83"/>
</dbReference>
<feature type="transmembrane region" description="Helical" evidence="8">
    <location>
        <begin position="85"/>
        <end position="117"/>
    </location>
</feature>
<dbReference type="PANTHER" id="PTHR33908">
    <property type="entry name" value="MANNOSYLTRANSFERASE YKCB-RELATED"/>
    <property type="match status" value="1"/>
</dbReference>
<feature type="transmembrane region" description="Helical" evidence="8">
    <location>
        <begin position="293"/>
        <end position="314"/>
    </location>
</feature>
<keyword evidence="6 8" id="KW-1133">Transmembrane helix</keyword>
<dbReference type="EMBL" id="JBEYRS010000007">
    <property type="protein sequence ID" value="MEW2364025.1"/>
    <property type="molecule type" value="Genomic_DNA"/>
</dbReference>
<feature type="transmembrane region" description="Helical" evidence="8">
    <location>
        <begin position="194"/>
        <end position="213"/>
    </location>
</feature>
<dbReference type="Pfam" id="PF13231">
    <property type="entry name" value="PMT_2"/>
    <property type="match status" value="1"/>
</dbReference>
<reference evidence="10 11" key="1">
    <citation type="submission" date="2024-06" db="EMBL/GenBank/DDBJ databases">
        <title>The Natural Products Discovery Center: Release of the First 8490 Sequenced Strains for Exploring Actinobacteria Biosynthetic Diversity.</title>
        <authorList>
            <person name="Kalkreuter E."/>
            <person name="Kautsar S.A."/>
            <person name="Yang D."/>
            <person name="Bader C.D."/>
            <person name="Teijaro C.N."/>
            <person name="Fluegel L."/>
            <person name="Davis C.M."/>
            <person name="Simpson J.R."/>
            <person name="Lauterbach L."/>
            <person name="Steele A.D."/>
            <person name="Gui C."/>
            <person name="Meng S."/>
            <person name="Li G."/>
            <person name="Viehrig K."/>
            <person name="Ye F."/>
            <person name="Su P."/>
            <person name="Kiefer A.F."/>
            <person name="Nichols A."/>
            <person name="Cepeda A.J."/>
            <person name="Yan W."/>
            <person name="Fan B."/>
            <person name="Jiang Y."/>
            <person name="Adhikari A."/>
            <person name="Zheng C.-J."/>
            <person name="Schuster L."/>
            <person name="Cowan T.M."/>
            <person name="Smanski M.J."/>
            <person name="Chevrette M.G."/>
            <person name="De Carvalho L.P.S."/>
            <person name="Shen B."/>
        </authorList>
    </citation>
    <scope>NUCLEOTIDE SEQUENCE [LARGE SCALE GENOMIC DNA]</scope>
    <source>
        <strain evidence="10 11">NPDC047833</strain>
    </source>
</reference>
<name>A0ABV3LX49_9ACTN</name>
<keyword evidence="11" id="KW-1185">Reference proteome</keyword>
<proteinExistence type="predicted"/>
<feature type="transmembrane region" description="Helical" evidence="8">
    <location>
        <begin position="129"/>
        <end position="148"/>
    </location>
</feature>
<feature type="transmembrane region" description="Helical" evidence="8">
    <location>
        <begin position="233"/>
        <end position="250"/>
    </location>
</feature>
<evidence type="ECO:0000313" key="11">
    <source>
        <dbReference type="Proteomes" id="UP001553843"/>
    </source>
</evidence>
<dbReference type="GO" id="GO:0016757">
    <property type="term" value="F:glycosyltransferase activity"/>
    <property type="evidence" value="ECO:0007669"/>
    <property type="project" value="UniProtKB-KW"/>
</dbReference>
<evidence type="ECO:0000256" key="2">
    <source>
        <dbReference type="ARBA" id="ARBA00022475"/>
    </source>
</evidence>
<accession>A0ABV3LX49</accession>
<dbReference type="Proteomes" id="UP001553843">
    <property type="component" value="Unassembled WGS sequence"/>
</dbReference>
<feature type="domain" description="Glycosyltransferase RgtA/B/C/D-like" evidence="9">
    <location>
        <begin position="62"/>
        <end position="212"/>
    </location>
</feature>
<evidence type="ECO:0000256" key="1">
    <source>
        <dbReference type="ARBA" id="ARBA00004651"/>
    </source>
</evidence>
<keyword evidence="3 10" id="KW-0328">Glycosyltransferase</keyword>
<keyword evidence="7 8" id="KW-0472">Membrane</keyword>
<evidence type="ECO:0000256" key="3">
    <source>
        <dbReference type="ARBA" id="ARBA00022676"/>
    </source>
</evidence>
<evidence type="ECO:0000259" key="9">
    <source>
        <dbReference type="Pfam" id="PF13231"/>
    </source>
</evidence>
<feature type="transmembrane region" description="Helical" evidence="8">
    <location>
        <begin position="160"/>
        <end position="187"/>
    </location>
</feature>
<dbReference type="RefSeq" id="WP_359780135.1">
    <property type="nucleotide sequence ID" value="NZ_JBEYRR010000007.1"/>
</dbReference>
<feature type="transmembrane region" description="Helical" evidence="8">
    <location>
        <begin position="262"/>
        <end position="281"/>
    </location>
</feature>
<evidence type="ECO:0000256" key="6">
    <source>
        <dbReference type="ARBA" id="ARBA00022989"/>
    </source>
</evidence>